<evidence type="ECO:0000256" key="1">
    <source>
        <dbReference type="SAM" id="Phobius"/>
    </source>
</evidence>
<sequence length="62" mass="6849">MSNSIKEVLFKFVFVVLAFSIIGHFVKGLNITIIKSVAISSGIAIVDLIAYIIRIYKDSKTC</sequence>
<organism evidence="2 3">
    <name type="scientific">Clostridium oceanicum</name>
    <dbReference type="NCBI Taxonomy" id="1543"/>
    <lineage>
        <taxon>Bacteria</taxon>
        <taxon>Bacillati</taxon>
        <taxon>Bacillota</taxon>
        <taxon>Clostridia</taxon>
        <taxon>Eubacteriales</taxon>
        <taxon>Clostridiaceae</taxon>
        <taxon>Clostridium</taxon>
    </lineage>
</organism>
<reference evidence="3" key="1">
    <citation type="journal article" date="2019" name="Int. J. Syst. Evol. Microbiol.">
        <title>The Global Catalogue of Microorganisms (GCM) 10K type strain sequencing project: providing services to taxonomists for standard genome sequencing and annotation.</title>
        <authorList>
            <consortium name="The Broad Institute Genomics Platform"/>
            <consortium name="The Broad Institute Genome Sequencing Center for Infectious Disease"/>
            <person name="Wu L."/>
            <person name="Ma J."/>
        </authorList>
    </citation>
    <scope>NUCLEOTIDE SEQUENCE [LARGE SCALE GENOMIC DNA]</scope>
    <source>
        <strain evidence="3">JCM 1407</strain>
    </source>
</reference>
<keyword evidence="1" id="KW-0812">Transmembrane</keyword>
<proteinExistence type="predicted"/>
<evidence type="ECO:0000313" key="2">
    <source>
        <dbReference type="EMBL" id="GAA0742357.1"/>
    </source>
</evidence>
<gene>
    <name evidence="2" type="ORF">GCM10008906_24750</name>
</gene>
<keyword evidence="3" id="KW-1185">Reference proteome</keyword>
<keyword evidence="1" id="KW-1133">Transmembrane helix</keyword>
<name>A0ABP3UTN4_9CLOT</name>
<feature type="transmembrane region" description="Helical" evidence="1">
    <location>
        <begin position="32"/>
        <end position="53"/>
    </location>
</feature>
<dbReference type="RefSeq" id="WP_343761956.1">
    <property type="nucleotide sequence ID" value="NZ_BAAACG010000010.1"/>
</dbReference>
<feature type="transmembrane region" description="Helical" evidence="1">
    <location>
        <begin position="9"/>
        <end position="26"/>
    </location>
</feature>
<keyword evidence="1" id="KW-0472">Membrane</keyword>
<accession>A0ABP3UTN4</accession>
<dbReference type="EMBL" id="BAAACG010000010">
    <property type="protein sequence ID" value="GAA0742357.1"/>
    <property type="molecule type" value="Genomic_DNA"/>
</dbReference>
<dbReference type="Proteomes" id="UP001501510">
    <property type="component" value="Unassembled WGS sequence"/>
</dbReference>
<protein>
    <submittedName>
        <fullName evidence="2">Uncharacterized protein</fullName>
    </submittedName>
</protein>
<comment type="caution">
    <text evidence="2">The sequence shown here is derived from an EMBL/GenBank/DDBJ whole genome shotgun (WGS) entry which is preliminary data.</text>
</comment>
<evidence type="ECO:0000313" key="3">
    <source>
        <dbReference type="Proteomes" id="UP001501510"/>
    </source>
</evidence>